<dbReference type="InterPro" id="IPR045185">
    <property type="entry name" value="PUB22/23/24-like"/>
</dbReference>
<dbReference type="InterPro" id="IPR016024">
    <property type="entry name" value="ARM-type_fold"/>
</dbReference>
<dbReference type="SMART" id="SM00504">
    <property type="entry name" value="Ubox"/>
    <property type="match status" value="1"/>
</dbReference>
<feature type="domain" description="U-box" evidence="6">
    <location>
        <begin position="4"/>
        <end position="80"/>
    </location>
</feature>
<evidence type="ECO:0000313" key="7">
    <source>
        <dbReference type="EMBL" id="KAK8966806.1"/>
    </source>
</evidence>
<name>A0ABR2MS43_9ASPA</name>
<dbReference type="InterPro" id="IPR003613">
    <property type="entry name" value="Ubox_domain"/>
</dbReference>
<comment type="catalytic activity">
    <reaction evidence="1 5">
        <text>S-ubiquitinyl-[E2 ubiquitin-conjugating enzyme]-L-cysteine + [acceptor protein]-L-lysine = [E2 ubiquitin-conjugating enzyme]-L-cysteine + N(6)-ubiquitinyl-[acceptor protein]-L-lysine.</text>
        <dbReference type="EC" id="2.3.2.27"/>
    </reaction>
</comment>
<sequence>MEVEVPSYFLCPISLQIMRDPVTLPTGITYDRDNIERWIFSVGQKTCPATTQPLPDCPDLTPNHTLRRLTQSWCAANAFLGVERFPTPRPPLTRLHLSSLLEQAAGDHHRRLPCLQKLSRLISDSDRNKRFVAAAAASTGILDFLASVVSSEGEQEQDEAVSILHSLQLGDEDLHLLSDCHRHLVDSLTMIMRRSSQSRAHAIMLIKKSLLSGTQPRNLFTIPEALFGEMVKVLKDRISYQATKAAMQILSGVCLWGKNTEKAAGAGAVEAILELLFDEAEKRVCEMALIVLDDLCRCRKGREAVARHAAGLAVVSKKMMRVTPVATKMAVRILYSIARNAAEPAVLREMVDAGVVAKLCLLMSYECGKSTREMAAEILRMHSRFWKSLPNCVPPSQLKLLNQ</sequence>
<dbReference type="EC" id="2.3.2.27" evidence="5"/>
<dbReference type="Pfam" id="PF25598">
    <property type="entry name" value="ARM_PUB"/>
    <property type="match status" value="1"/>
</dbReference>
<reference evidence="7 8" key="1">
    <citation type="journal article" date="2022" name="Nat. Plants">
        <title>Genomes of leafy and leafless Platanthera orchids illuminate the evolution of mycoheterotrophy.</title>
        <authorList>
            <person name="Li M.H."/>
            <person name="Liu K.W."/>
            <person name="Li Z."/>
            <person name="Lu H.C."/>
            <person name="Ye Q.L."/>
            <person name="Zhang D."/>
            <person name="Wang J.Y."/>
            <person name="Li Y.F."/>
            <person name="Zhong Z.M."/>
            <person name="Liu X."/>
            <person name="Yu X."/>
            <person name="Liu D.K."/>
            <person name="Tu X.D."/>
            <person name="Liu B."/>
            <person name="Hao Y."/>
            <person name="Liao X.Y."/>
            <person name="Jiang Y.T."/>
            <person name="Sun W.H."/>
            <person name="Chen J."/>
            <person name="Chen Y.Q."/>
            <person name="Ai Y."/>
            <person name="Zhai J.W."/>
            <person name="Wu S.S."/>
            <person name="Zhou Z."/>
            <person name="Hsiao Y.Y."/>
            <person name="Wu W.L."/>
            <person name="Chen Y.Y."/>
            <person name="Lin Y.F."/>
            <person name="Hsu J.L."/>
            <person name="Li C.Y."/>
            <person name="Wang Z.W."/>
            <person name="Zhao X."/>
            <person name="Zhong W.Y."/>
            <person name="Ma X.K."/>
            <person name="Ma L."/>
            <person name="Huang J."/>
            <person name="Chen G.Z."/>
            <person name="Huang M.Z."/>
            <person name="Huang L."/>
            <person name="Peng D.H."/>
            <person name="Luo Y.B."/>
            <person name="Zou S.Q."/>
            <person name="Chen S.P."/>
            <person name="Lan S."/>
            <person name="Tsai W.C."/>
            <person name="Van de Peer Y."/>
            <person name="Liu Z.J."/>
        </authorList>
    </citation>
    <scope>NUCLEOTIDE SEQUENCE [LARGE SCALE GENOMIC DNA]</scope>
    <source>
        <strain evidence="7">Lor288</strain>
    </source>
</reference>
<evidence type="ECO:0000256" key="2">
    <source>
        <dbReference type="ARBA" id="ARBA00004906"/>
    </source>
</evidence>
<evidence type="ECO:0000259" key="6">
    <source>
        <dbReference type="PROSITE" id="PS51698"/>
    </source>
</evidence>
<dbReference type="PANTHER" id="PTHR22849:SF132">
    <property type="entry name" value="E3 UBIQUITIN-PROTEIN LIGASE PUB23"/>
    <property type="match status" value="1"/>
</dbReference>
<evidence type="ECO:0000256" key="3">
    <source>
        <dbReference type="ARBA" id="ARBA00022679"/>
    </source>
</evidence>
<dbReference type="PROSITE" id="PS51698">
    <property type="entry name" value="U_BOX"/>
    <property type="match status" value="1"/>
</dbReference>
<proteinExistence type="predicted"/>
<dbReference type="Pfam" id="PF04564">
    <property type="entry name" value="U-box"/>
    <property type="match status" value="1"/>
</dbReference>
<dbReference type="Proteomes" id="UP001412067">
    <property type="component" value="Unassembled WGS sequence"/>
</dbReference>
<comment type="function">
    <text evidence="5">Functions as an E3 ubiquitin ligase.</text>
</comment>
<evidence type="ECO:0000256" key="4">
    <source>
        <dbReference type="ARBA" id="ARBA00022786"/>
    </source>
</evidence>
<dbReference type="Gene3D" id="1.25.10.10">
    <property type="entry name" value="Leucine-rich Repeat Variant"/>
    <property type="match status" value="1"/>
</dbReference>
<dbReference type="InterPro" id="IPR013083">
    <property type="entry name" value="Znf_RING/FYVE/PHD"/>
</dbReference>
<dbReference type="EMBL" id="JBBWWR010000005">
    <property type="protein sequence ID" value="KAK8966806.1"/>
    <property type="molecule type" value="Genomic_DNA"/>
</dbReference>
<keyword evidence="8" id="KW-1185">Reference proteome</keyword>
<keyword evidence="4 5" id="KW-0833">Ubl conjugation pathway</keyword>
<dbReference type="InterPro" id="IPR011989">
    <property type="entry name" value="ARM-like"/>
</dbReference>
<comment type="caution">
    <text evidence="7">The sequence shown here is derived from an EMBL/GenBank/DDBJ whole genome shotgun (WGS) entry which is preliminary data.</text>
</comment>
<dbReference type="PANTHER" id="PTHR22849">
    <property type="entry name" value="WDSAM1 PROTEIN"/>
    <property type="match status" value="1"/>
</dbReference>
<gene>
    <name evidence="7" type="primary">PUB23</name>
    <name evidence="7" type="ORF">KSP40_PGU019327</name>
</gene>
<dbReference type="InterPro" id="IPR045210">
    <property type="entry name" value="RING-Ubox_PUB"/>
</dbReference>
<dbReference type="SUPFAM" id="SSF48371">
    <property type="entry name" value="ARM repeat"/>
    <property type="match status" value="1"/>
</dbReference>
<organism evidence="7 8">
    <name type="scientific">Platanthera guangdongensis</name>
    <dbReference type="NCBI Taxonomy" id="2320717"/>
    <lineage>
        <taxon>Eukaryota</taxon>
        <taxon>Viridiplantae</taxon>
        <taxon>Streptophyta</taxon>
        <taxon>Embryophyta</taxon>
        <taxon>Tracheophyta</taxon>
        <taxon>Spermatophyta</taxon>
        <taxon>Magnoliopsida</taxon>
        <taxon>Liliopsida</taxon>
        <taxon>Asparagales</taxon>
        <taxon>Orchidaceae</taxon>
        <taxon>Orchidoideae</taxon>
        <taxon>Orchideae</taxon>
        <taxon>Orchidinae</taxon>
        <taxon>Platanthera</taxon>
    </lineage>
</organism>
<keyword evidence="3 5" id="KW-0808">Transferase</keyword>
<protein>
    <recommendedName>
        <fullName evidence="5 6">U-box domain-containing protein</fullName>
        <ecNumber evidence="5">2.3.2.27</ecNumber>
    </recommendedName>
    <alternativeName>
        <fullName evidence="5">RING-type E3 ubiquitin transferase PUB</fullName>
    </alternativeName>
</protein>
<dbReference type="CDD" id="cd16664">
    <property type="entry name" value="RING-Ubox_PUB"/>
    <property type="match status" value="1"/>
</dbReference>
<dbReference type="InterPro" id="IPR058678">
    <property type="entry name" value="ARM_PUB"/>
</dbReference>
<dbReference type="Gene3D" id="3.30.40.10">
    <property type="entry name" value="Zinc/RING finger domain, C3HC4 (zinc finger)"/>
    <property type="match status" value="1"/>
</dbReference>
<dbReference type="SUPFAM" id="SSF57850">
    <property type="entry name" value="RING/U-box"/>
    <property type="match status" value="1"/>
</dbReference>
<comment type="pathway">
    <text evidence="2 5">Protein modification; protein ubiquitination.</text>
</comment>
<evidence type="ECO:0000313" key="8">
    <source>
        <dbReference type="Proteomes" id="UP001412067"/>
    </source>
</evidence>
<evidence type="ECO:0000256" key="1">
    <source>
        <dbReference type="ARBA" id="ARBA00000900"/>
    </source>
</evidence>
<accession>A0ABR2MS43</accession>
<evidence type="ECO:0000256" key="5">
    <source>
        <dbReference type="RuleBase" id="RU369093"/>
    </source>
</evidence>